<dbReference type="GO" id="GO:0000785">
    <property type="term" value="C:chromatin"/>
    <property type="evidence" value="ECO:0007669"/>
    <property type="project" value="TreeGrafter"/>
</dbReference>
<protein>
    <submittedName>
        <fullName evidence="4">Set-domain histone methyltransferase-8</fullName>
    </submittedName>
</protein>
<dbReference type="GO" id="GO:0034647">
    <property type="term" value="F:histone H3K4me/H3K4me2/H3K4me3 demethylase activity"/>
    <property type="evidence" value="ECO:0007669"/>
    <property type="project" value="TreeGrafter"/>
</dbReference>
<evidence type="ECO:0000256" key="1">
    <source>
        <dbReference type="ARBA" id="ARBA00022723"/>
    </source>
</evidence>
<accession>A0AAD9YNY2</accession>
<dbReference type="GO" id="GO:0032259">
    <property type="term" value="P:methylation"/>
    <property type="evidence" value="ECO:0007669"/>
    <property type="project" value="UniProtKB-KW"/>
</dbReference>
<dbReference type="Gene3D" id="2.60.120.650">
    <property type="entry name" value="Cupin"/>
    <property type="match status" value="1"/>
</dbReference>
<dbReference type="Proteomes" id="UP001281614">
    <property type="component" value="Unassembled WGS sequence"/>
</dbReference>
<dbReference type="EMBL" id="VYYT01000080">
    <property type="protein sequence ID" value="KAK2771391.1"/>
    <property type="molecule type" value="Genomic_DNA"/>
</dbReference>
<keyword evidence="1" id="KW-0479">Metal-binding</keyword>
<evidence type="ECO:0000313" key="5">
    <source>
        <dbReference type="Proteomes" id="UP001281614"/>
    </source>
</evidence>
<reference evidence="4" key="1">
    <citation type="submission" date="2023-02" db="EMBL/GenBank/DDBJ databases">
        <title>Colletotrichum kahawae CIFC_Que2 genome sequencing and assembly.</title>
        <authorList>
            <person name="Baroncelli R."/>
        </authorList>
    </citation>
    <scope>NUCLEOTIDE SEQUENCE</scope>
    <source>
        <strain evidence="4">CIFC_Que2</strain>
    </source>
</reference>
<dbReference type="Pfam" id="PF02373">
    <property type="entry name" value="JmjC"/>
    <property type="match status" value="1"/>
</dbReference>
<dbReference type="PANTHER" id="PTHR10694">
    <property type="entry name" value="LYSINE-SPECIFIC DEMETHYLASE"/>
    <property type="match status" value="1"/>
</dbReference>
<evidence type="ECO:0000256" key="2">
    <source>
        <dbReference type="ARBA" id="ARBA00023004"/>
    </source>
</evidence>
<organism evidence="4 5">
    <name type="scientific">Colletotrichum kahawae</name>
    <name type="common">Coffee berry disease fungus</name>
    <dbReference type="NCBI Taxonomy" id="34407"/>
    <lineage>
        <taxon>Eukaryota</taxon>
        <taxon>Fungi</taxon>
        <taxon>Dikarya</taxon>
        <taxon>Ascomycota</taxon>
        <taxon>Pezizomycotina</taxon>
        <taxon>Sordariomycetes</taxon>
        <taxon>Hypocreomycetidae</taxon>
        <taxon>Glomerellales</taxon>
        <taxon>Glomerellaceae</taxon>
        <taxon>Colletotrichum</taxon>
        <taxon>Colletotrichum gloeosporioides species complex</taxon>
    </lineage>
</organism>
<keyword evidence="4" id="KW-0489">Methyltransferase</keyword>
<dbReference type="PANTHER" id="PTHR10694:SF33">
    <property type="entry name" value="LYSINE-SPECIFIC DEMETHYLASE 5"/>
    <property type="match status" value="1"/>
</dbReference>
<dbReference type="GO" id="GO:0008168">
    <property type="term" value="F:methyltransferase activity"/>
    <property type="evidence" value="ECO:0007669"/>
    <property type="project" value="UniProtKB-KW"/>
</dbReference>
<evidence type="ECO:0000313" key="4">
    <source>
        <dbReference type="EMBL" id="KAK2771391.1"/>
    </source>
</evidence>
<comment type="caution">
    <text evidence="4">The sequence shown here is derived from an EMBL/GenBank/DDBJ whole genome shotgun (WGS) entry which is preliminary data.</text>
</comment>
<dbReference type="PROSITE" id="PS51184">
    <property type="entry name" value="JMJC"/>
    <property type="match status" value="1"/>
</dbReference>
<feature type="domain" description="JmjC" evidence="3">
    <location>
        <begin position="1"/>
        <end position="132"/>
    </location>
</feature>
<dbReference type="GO" id="GO:0046872">
    <property type="term" value="F:metal ion binding"/>
    <property type="evidence" value="ECO:0007669"/>
    <property type="project" value="UniProtKB-KW"/>
</dbReference>
<name>A0AAD9YNY2_COLKA</name>
<dbReference type="GO" id="GO:0006355">
    <property type="term" value="P:regulation of DNA-templated transcription"/>
    <property type="evidence" value="ECO:0007669"/>
    <property type="project" value="TreeGrafter"/>
</dbReference>
<dbReference type="GO" id="GO:0005634">
    <property type="term" value="C:nucleus"/>
    <property type="evidence" value="ECO:0007669"/>
    <property type="project" value="TreeGrafter"/>
</dbReference>
<evidence type="ECO:0000259" key="3">
    <source>
        <dbReference type="PROSITE" id="PS51184"/>
    </source>
</evidence>
<sequence length="155" mass="17605">MHIEDLAVPSVNLVRWGAPKKWLFITPEPGNVRNFENKCRKTFPHRKCVKHRHAQPECSQFVRHSNALFSTEALREWGIKFTETTCQEGEMVVTLPGTYHQVVNEGENLAEAVNVMWSGCSEVPMAYAYCSRNLCGHSGSISQDDLAPRMRSLQD</sequence>
<keyword evidence="4" id="KW-0808">Transferase</keyword>
<proteinExistence type="predicted"/>
<dbReference type="InterPro" id="IPR003347">
    <property type="entry name" value="JmjC_dom"/>
</dbReference>
<gene>
    <name evidence="4" type="ORF">CKAH01_14313</name>
</gene>
<dbReference type="AlphaFoldDB" id="A0AAD9YNY2"/>
<keyword evidence="5" id="KW-1185">Reference proteome</keyword>
<dbReference type="SUPFAM" id="SSF51197">
    <property type="entry name" value="Clavaminate synthase-like"/>
    <property type="match status" value="1"/>
</dbReference>
<keyword evidence="2" id="KW-0408">Iron</keyword>